<dbReference type="RefSeq" id="WP_132877742.1">
    <property type="nucleotide sequence ID" value="NZ_SLXQ01000006.1"/>
</dbReference>
<dbReference type="Proteomes" id="UP000294911">
    <property type="component" value="Unassembled WGS sequence"/>
</dbReference>
<sequence length="149" mass="16558">MRGRFGGPEARVPDRHTNPWSAWSRLVTAPLVLVPIWTRRWRHAIPVAAWLVANPVIFPPPADDRAWSTRAMLGEREWIAERPTDTALAINLAASAAGLAGVLAARKRRAAPTALAVAAQLGLQLGYWRLMAQYYARNERDHAQLPQDP</sequence>
<organism evidence="1 2">
    <name type="scientific">Tamaricihabitans halophyticus</name>
    <dbReference type="NCBI Taxonomy" id="1262583"/>
    <lineage>
        <taxon>Bacteria</taxon>
        <taxon>Bacillati</taxon>
        <taxon>Actinomycetota</taxon>
        <taxon>Actinomycetes</taxon>
        <taxon>Pseudonocardiales</taxon>
        <taxon>Pseudonocardiaceae</taxon>
        <taxon>Tamaricihabitans</taxon>
    </lineage>
</organism>
<name>A0A4R2QQH9_9PSEU</name>
<keyword evidence="2" id="KW-1185">Reference proteome</keyword>
<dbReference type="EMBL" id="SLXQ01000006">
    <property type="protein sequence ID" value="TCP51857.1"/>
    <property type="molecule type" value="Genomic_DNA"/>
</dbReference>
<accession>A0A4R2QQH9</accession>
<gene>
    <name evidence="1" type="ORF">EV191_10621</name>
</gene>
<dbReference type="OrthoDB" id="1442233at2"/>
<dbReference type="Pfam" id="PF20358">
    <property type="entry name" value="DUF6653"/>
    <property type="match status" value="1"/>
</dbReference>
<protein>
    <submittedName>
        <fullName evidence="1">Uncharacterized protein</fullName>
    </submittedName>
</protein>
<evidence type="ECO:0000313" key="2">
    <source>
        <dbReference type="Proteomes" id="UP000294911"/>
    </source>
</evidence>
<dbReference type="AlphaFoldDB" id="A0A4R2QQH9"/>
<reference evidence="1 2" key="1">
    <citation type="submission" date="2019-03" db="EMBL/GenBank/DDBJ databases">
        <title>Genomic Encyclopedia of Type Strains, Phase IV (KMG-IV): sequencing the most valuable type-strain genomes for metagenomic binning, comparative biology and taxonomic classification.</title>
        <authorList>
            <person name="Goeker M."/>
        </authorList>
    </citation>
    <scope>NUCLEOTIDE SEQUENCE [LARGE SCALE GENOMIC DNA]</scope>
    <source>
        <strain evidence="1 2">DSM 45765</strain>
    </source>
</reference>
<dbReference type="InterPro" id="IPR046595">
    <property type="entry name" value="DUF6653"/>
</dbReference>
<evidence type="ECO:0000313" key="1">
    <source>
        <dbReference type="EMBL" id="TCP51857.1"/>
    </source>
</evidence>
<comment type="caution">
    <text evidence="1">The sequence shown here is derived from an EMBL/GenBank/DDBJ whole genome shotgun (WGS) entry which is preliminary data.</text>
</comment>
<proteinExistence type="predicted"/>